<dbReference type="InterPro" id="IPR009003">
    <property type="entry name" value="Peptidase_S1_PA"/>
</dbReference>
<evidence type="ECO:0000313" key="2">
    <source>
        <dbReference type="Proteomes" id="UP000295063"/>
    </source>
</evidence>
<dbReference type="Gene3D" id="2.40.10.10">
    <property type="entry name" value="Trypsin-like serine proteases"/>
    <property type="match status" value="1"/>
</dbReference>
<dbReference type="EMBL" id="SLUI01000010">
    <property type="protein sequence ID" value="TCL35929.1"/>
    <property type="molecule type" value="Genomic_DNA"/>
</dbReference>
<keyword evidence="2" id="KW-1185">Reference proteome</keyword>
<comment type="caution">
    <text evidence="1">The sequence shown here is derived from an EMBL/GenBank/DDBJ whole genome shotgun (WGS) entry which is preliminary data.</text>
</comment>
<dbReference type="SUPFAM" id="SSF50494">
    <property type="entry name" value="Trypsin-like serine proteases"/>
    <property type="match status" value="1"/>
</dbReference>
<evidence type="ECO:0000313" key="1">
    <source>
        <dbReference type="EMBL" id="TCL35929.1"/>
    </source>
</evidence>
<name>A0A4R1PXQ7_9FIRM</name>
<accession>A0A4R1PXQ7</accession>
<dbReference type="RefSeq" id="WP_132082268.1">
    <property type="nucleotide sequence ID" value="NZ_DAMAKO010000002.1"/>
</dbReference>
<dbReference type="InterPro" id="IPR043504">
    <property type="entry name" value="Peptidase_S1_PA_chymotrypsin"/>
</dbReference>
<dbReference type="AlphaFoldDB" id="A0A4R1PXQ7"/>
<gene>
    <name evidence="1" type="ORF">EV210_110174</name>
</gene>
<dbReference type="Proteomes" id="UP000295063">
    <property type="component" value="Unassembled WGS sequence"/>
</dbReference>
<reference evidence="1 2" key="1">
    <citation type="submission" date="2019-03" db="EMBL/GenBank/DDBJ databases">
        <title>Genomic Encyclopedia of Type Strains, Phase IV (KMG-IV): sequencing the most valuable type-strain genomes for metagenomic binning, comparative biology and taxonomic classification.</title>
        <authorList>
            <person name="Goeker M."/>
        </authorList>
    </citation>
    <scope>NUCLEOTIDE SEQUENCE [LARGE SCALE GENOMIC DNA]</scope>
    <source>
        <strain evidence="1 2">DSM 15969</strain>
    </source>
</reference>
<proteinExistence type="predicted"/>
<sequence length="334" mass="36021">MAKRGIPPLFQELSENDNIIGIGEGHKWIRGENTGQKATVVLVRKKLGKDNLLRGSIIPQRLNNRPTDVIEVGDIRLYNDRTGMMRPARPGISIGHYKVSAGTLGAIVKDRLTGETLILSNNHVLANSSDGTDDRAAAGDIILQPGSIDGSSDPAEATIGYLERFIPLNRRVAASQCPIAKLFETTLNKCIAIFRPNYQIKVLRENDAVNVVDCAVARPVSEAVVTDEILGLGKVAGIKEPEIGMEIKKSGRSSGITSSFILATDVTVRVDVGNKEYGIFTDQILAGPMSVPGDSGSLILTEDNHAVGLLFAGSEKVTMLNRIDHVFDALNIRF</sequence>
<organism evidence="1 2">
    <name type="scientific">Anaerospora hongkongensis</name>
    <dbReference type="NCBI Taxonomy" id="244830"/>
    <lineage>
        <taxon>Bacteria</taxon>
        <taxon>Bacillati</taxon>
        <taxon>Bacillota</taxon>
        <taxon>Negativicutes</taxon>
        <taxon>Selenomonadales</taxon>
        <taxon>Sporomusaceae</taxon>
        <taxon>Anaerospora</taxon>
    </lineage>
</organism>
<protein>
    <submittedName>
        <fullName evidence="1">Uncharacterized protein</fullName>
    </submittedName>
</protein>
<dbReference type="OrthoDB" id="104542at2"/>